<dbReference type="Proteomes" id="UP000053555">
    <property type="component" value="Unassembled WGS sequence"/>
</dbReference>
<dbReference type="AlphaFoldDB" id="A0A0B2PXD2"/>
<dbReference type="PANTHER" id="PTHR47723">
    <property type="entry name" value="OS05G0353850 PROTEIN"/>
    <property type="match status" value="1"/>
</dbReference>
<gene>
    <name evidence="1" type="ORF">glysoja_025013</name>
</gene>
<dbReference type="InterPro" id="IPR044730">
    <property type="entry name" value="RNase_H-like_dom_plant"/>
</dbReference>
<accession>A0A0B2PXD2</accession>
<evidence type="ECO:0000313" key="1">
    <source>
        <dbReference type="EMBL" id="KHN13996.1"/>
    </source>
</evidence>
<dbReference type="CDD" id="cd06222">
    <property type="entry name" value="RNase_H_like"/>
    <property type="match status" value="1"/>
</dbReference>
<protein>
    <submittedName>
        <fullName evidence="1">Putative ribonuclease H protein</fullName>
    </submittedName>
</protein>
<name>A0A0B2PXD2_GLYSO</name>
<sequence>MREFSILKFFGIDVQLPEAQLIKKVSWYPRCVGTIKCNTDGSAKGSHGHVAAGGIFRDHAEGFLGCFSSYIGVQTAFFAEFFKTALTNA</sequence>
<dbReference type="PANTHER" id="PTHR47723:SF23">
    <property type="entry name" value="REVERSE TRANSCRIPTASE-LIKE PROTEIN"/>
    <property type="match status" value="1"/>
</dbReference>
<dbReference type="EMBL" id="KN661994">
    <property type="protein sequence ID" value="KHN13996.1"/>
    <property type="molecule type" value="Genomic_DNA"/>
</dbReference>
<proteinExistence type="predicted"/>
<reference evidence="1" key="1">
    <citation type="submission" date="2014-07" db="EMBL/GenBank/DDBJ databases">
        <title>Identification of a novel salt tolerance gene in wild soybean by whole-genome sequencing.</title>
        <authorList>
            <person name="Lam H.-M."/>
            <person name="Qi X."/>
            <person name="Li M.-W."/>
            <person name="Liu X."/>
            <person name="Xie M."/>
            <person name="Ni M."/>
            <person name="Xu X."/>
        </authorList>
    </citation>
    <scope>NUCLEOTIDE SEQUENCE [LARGE SCALE GENOMIC DNA]</scope>
    <source>
        <tissue evidence="1">Root</tissue>
    </source>
</reference>
<dbReference type="InterPro" id="IPR053151">
    <property type="entry name" value="RNase_H-like"/>
</dbReference>
<organism evidence="1">
    <name type="scientific">Glycine soja</name>
    <name type="common">Wild soybean</name>
    <dbReference type="NCBI Taxonomy" id="3848"/>
    <lineage>
        <taxon>Eukaryota</taxon>
        <taxon>Viridiplantae</taxon>
        <taxon>Streptophyta</taxon>
        <taxon>Embryophyta</taxon>
        <taxon>Tracheophyta</taxon>
        <taxon>Spermatophyta</taxon>
        <taxon>Magnoliopsida</taxon>
        <taxon>eudicotyledons</taxon>
        <taxon>Gunneridae</taxon>
        <taxon>Pentapetalae</taxon>
        <taxon>rosids</taxon>
        <taxon>fabids</taxon>
        <taxon>Fabales</taxon>
        <taxon>Fabaceae</taxon>
        <taxon>Papilionoideae</taxon>
        <taxon>50 kb inversion clade</taxon>
        <taxon>NPAAA clade</taxon>
        <taxon>indigoferoid/millettioid clade</taxon>
        <taxon>Phaseoleae</taxon>
        <taxon>Glycine</taxon>
        <taxon>Glycine subgen. Soja</taxon>
    </lineage>
</organism>